<dbReference type="InterPro" id="IPR000219">
    <property type="entry name" value="DH_dom"/>
</dbReference>
<feature type="compositionally biased region" description="Low complexity" evidence="1">
    <location>
        <begin position="328"/>
        <end position="343"/>
    </location>
</feature>
<evidence type="ECO:0000313" key="4">
    <source>
        <dbReference type="Proteomes" id="UP001473302"/>
    </source>
</evidence>
<dbReference type="Gene3D" id="1.20.900.10">
    <property type="entry name" value="Dbl homology (DH) domain"/>
    <property type="match status" value="1"/>
</dbReference>
<sequence length="621" mass="69809">MSTAPKSPKILKDQPLPAQPIKPDSFKRCATSILSKFSLSSIKPEQVLRRRGSISSKKPSIENKTIRDSKMKRKLSNLSISSILENKNGNDNISISSYPSSPSSPLFDHSPRLEGQSVTCKNKAGDESPIKISAHNPQYRIQPVTMLSELGQEIQAAQNPHTSPTNVGVQPYFKSNISIDTTENNTNMDIRPNFIRQKSMSTPLKTSTSFIQAIDKSQAAVDCAGEGNPGLSYIHSNSTSDDEEVTTPTTSTLCTLETWPSTDEAVESPMNFYTRTNGSVDLTNSSPNQRTVMNPMYRQQVQKRNTLCFNDNNFSKSQDCTGSDSLDRSTSTNSSSSASSSGSVSVKCDKKEVKFGKSEVQKKMLKANTMWRINIQLKKTCKEKQISKPKDKLKDQAIVRFIINELHSTEKSFYQFLLFIRSNYMEPMQMASQSKNPLVKSNDIYVLFNPLLELITMSEIFLVKLEEYVQGLSLQDMDPDKAIGYIFKELEHYFGAFLKYAVHYRCHLKAIRRASNTGYILKIDQKSKTLKKENNRLGLADYLIAPFQRVPRYGLLIKDLLRHTEANLLGDYQTNNLIYAQNIIDGLAITMNQVLEEKNSKSPFLSSFYPFNTQALSSHTA</sequence>
<accession>A0ABP9Z7M9</accession>
<evidence type="ECO:0000259" key="2">
    <source>
        <dbReference type="PROSITE" id="PS50010"/>
    </source>
</evidence>
<dbReference type="PROSITE" id="PS00741">
    <property type="entry name" value="DH_1"/>
    <property type="match status" value="1"/>
</dbReference>
<evidence type="ECO:0000256" key="1">
    <source>
        <dbReference type="SAM" id="MobiDB-lite"/>
    </source>
</evidence>
<dbReference type="InterPro" id="IPR001331">
    <property type="entry name" value="GDS_CDC24_CS"/>
</dbReference>
<dbReference type="EMBL" id="BAABUK010000024">
    <property type="protein sequence ID" value="GAA5815104.1"/>
    <property type="molecule type" value="Genomic_DNA"/>
</dbReference>
<dbReference type="PANTHER" id="PTHR12673:SF263">
    <property type="entry name" value="PLECKSTRIN DOMAIN-CONTAINING PROTEIN"/>
    <property type="match status" value="1"/>
</dbReference>
<dbReference type="PROSITE" id="PS50010">
    <property type="entry name" value="DH_2"/>
    <property type="match status" value="1"/>
</dbReference>
<dbReference type="Pfam" id="PF00621">
    <property type="entry name" value="RhoGEF"/>
    <property type="match status" value="1"/>
</dbReference>
<dbReference type="SMART" id="SM00325">
    <property type="entry name" value="RhoGEF"/>
    <property type="match status" value="1"/>
</dbReference>
<dbReference type="InterPro" id="IPR051092">
    <property type="entry name" value="FYVE_RhoGEF_PH"/>
</dbReference>
<keyword evidence="4" id="KW-1185">Reference proteome</keyword>
<reference evidence="3 4" key="1">
    <citation type="submission" date="2024-04" db="EMBL/GenBank/DDBJ databases">
        <title>genome sequences of Mucor flavus KT1a and Helicostylum pulchrum KT1b strains isolated from the surface of a dry-aged beef.</title>
        <authorList>
            <person name="Toyotome T."/>
            <person name="Hosono M."/>
            <person name="Torimaru M."/>
            <person name="Fukuda K."/>
            <person name="Mikami N."/>
        </authorList>
    </citation>
    <scope>NUCLEOTIDE SEQUENCE [LARGE SCALE GENOMIC DNA]</scope>
    <source>
        <strain evidence="3 4">KT1a</strain>
    </source>
</reference>
<feature type="region of interest" description="Disordered" evidence="1">
    <location>
        <begin position="1"/>
        <end position="24"/>
    </location>
</feature>
<evidence type="ECO:0000313" key="3">
    <source>
        <dbReference type="EMBL" id="GAA5815104.1"/>
    </source>
</evidence>
<dbReference type="InterPro" id="IPR035899">
    <property type="entry name" value="DBL_dom_sf"/>
</dbReference>
<feature type="region of interest" description="Disordered" evidence="1">
    <location>
        <begin position="318"/>
        <end position="343"/>
    </location>
</feature>
<name>A0ABP9Z7M9_9FUNG</name>
<feature type="domain" description="DH" evidence="2">
    <location>
        <begin position="398"/>
        <end position="594"/>
    </location>
</feature>
<gene>
    <name evidence="3" type="ORF">MFLAVUS_008610</name>
</gene>
<dbReference type="SUPFAM" id="SSF48065">
    <property type="entry name" value="DBL homology domain (DH-domain)"/>
    <property type="match status" value="1"/>
</dbReference>
<dbReference type="Proteomes" id="UP001473302">
    <property type="component" value="Unassembled WGS sequence"/>
</dbReference>
<organism evidence="3 4">
    <name type="scientific">Mucor flavus</name>
    <dbReference type="NCBI Taxonomy" id="439312"/>
    <lineage>
        <taxon>Eukaryota</taxon>
        <taxon>Fungi</taxon>
        <taxon>Fungi incertae sedis</taxon>
        <taxon>Mucoromycota</taxon>
        <taxon>Mucoromycotina</taxon>
        <taxon>Mucoromycetes</taxon>
        <taxon>Mucorales</taxon>
        <taxon>Mucorineae</taxon>
        <taxon>Mucoraceae</taxon>
        <taxon>Mucor</taxon>
    </lineage>
</organism>
<proteinExistence type="predicted"/>
<protein>
    <recommendedName>
        <fullName evidence="2">DH domain-containing protein</fullName>
    </recommendedName>
</protein>
<dbReference type="PANTHER" id="PTHR12673">
    <property type="entry name" value="FACIOGENITAL DYSPLASIA PROTEIN"/>
    <property type="match status" value="1"/>
</dbReference>
<comment type="caution">
    <text evidence="3">The sequence shown here is derived from an EMBL/GenBank/DDBJ whole genome shotgun (WGS) entry which is preliminary data.</text>
</comment>